<reference evidence="13 14" key="1">
    <citation type="submission" date="2023-10" db="EMBL/GenBank/DDBJ databases">
        <title>Draft genome sequence of Xylaria bambusicola isolate GMP-LS, the root and basal stem rot pathogen of sugarcane in Indonesia.</title>
        <authorList>
            <person name="Selvaraj P."/>
            <person name="Muralishankar V."/>
            <person name="Muruganantham S."/>
            <person name="Sp S."/>
            <person name="Haryani S."/>
            <person name="Lau K.J.X."/>
            <person name="Naqvi N.I."/>
        </authorList>
    </citation>
    <scope>NUCLEOTIDE SEQUENCE [LARGE SCALE GENOMIC DNA]</scope>
    <source>
        <strain evidence="13">GMP-LS</strain>
    </source>
</reference>
<keyword evidence="10 11" id="KW-0539">Nucleus</keyword>
<comment type="subcellular location">
    <subcellularLocation>
        <location evidence="11">Endoplasmic reticulum membrane</location>
    </subcellularLocation>
    <subcellularLocation>
        <location evidence="11">Nucleus membrane</location>
    </subcellularLocation>
</comment>
<protein>
    <recommendedName>
        <fullName evidence="15">Nuclear membrane fusion protein Kar5</fullName>
    </recommendedName>
</protein>
<dbReference type="GO" id="GO:0000742">
    <property type="term" value="P:karyogamy involved in conjugation with cellular fusion"/>
    <property type="evidence" value="ECO:0007669"/>
    <property type="project" value="UniProtKB-UniRule"/>
</dbReference>
<comment type="similarity">
    <text evidence="2 11">Belongs to the KAR5 family.</text>
</comment>
<evidence type="ECO:0000313" key="13">
    <source>
        <dbReference type="EMBL" id="KAK5626117.1"/>
    </source>
</evidence>
<feature type="signal peptide" evidence="12">
    <location>
        <begin position="1"/>
        <end position="25"/>
    </location>
</feature>
<keyword evidence="8" id="KW-0472">Membrane</keyword>
<organism evidence="13 14">
    <name type="scientific">Xylaria bambusicola</name>
    <dbReference type="NCBI Taxonomy" id="326684"/>
    <lineage>
        <taxon>Eukaryota</taxon>
        <taxon>Fungi</taxon>
        <taxon>Dikarya</taxon>
        <taxon>Ascomycota</taxon>
        <taxon>Pezizomycotina</taxon>
        <taxon>Sordariomycetes</taxon>
        <taxon>Xylariomycetidae</taxon>
        <taxon>Xylariales</taxon>
        <taxon>Xylariaceae</taxon>
        <taxon>Xylaria</taxon>
    </lineage>
</organism>
<evidence type="ECO:0000256" key="8">
    <source>
        <dbReference type="ARBA" id="ARBA00023136"/>
    </source>
</evidence>
<evidence type="ECO:0000256" key="4">
    <source>
        <dbReference type="ARBA" id="ARBA00022692"/>
    </source>
</evidence>
<dbReference type="GO" id="GO:0031965">
    <property type="term" value="C:nuclear membrane"/>
    <property type="evidence" value="ECO:0007669"/>
    <property type="project" value="UniProtKB-SubCell"/>
</dbReference>
<dbReference type="GO" id="GO:0048288">
    <property type="term" value="P:nuclear membrane fusion involved in karyogamy"/>
    <property type="evidence" value="ECO:0007669"/>
    <property type="project" value="UniProtKB-UniRule"/>
</dbReference>
<dbReference type="GO" id="GO:0005789">
    <property type="term" value="C:endoplasmic reticulum membrane"/>
    <property type="evidence" value="ECO:0007669"/>
    <property type="project" value="UniProtKB-SubCell"/>
</dbReference>
<evidence type="ECO:0000313" key="14">
    <source>
        <dbReference type="Proteomes" id="UP001305414"/>
    </source>
</evidence>
<dbReference type="AlphaFoldDB" id="A0AAN7Z175"/>
<keyword evidence="14" id="KW-1185">Reference proteome</keyword>
<evidence type="ECO:0008006" key="15">
    <source>
        <dbReference type="Google" id="ProtNLM"/>
    </source>
</evidence>
<evidence type="ECO:0000256" key="9">
    <source>
        <dbReference type="ARBA" id="ARBA00023180"/>
    </source>
</evidence>
<evidence type="ECO:0000256" key="1">
    <source>
        <dbReference type="ARBA" id="ARBA00003389"/>
    </source>
</evidence>
<evidence type="ECO:0000256" key="12">
    <source>
        <dbReference type="SAM" id="SignalP"/>
    </source>
</evidence>
<keyword evidence="3 11" id="KW-0415">Karyogamy</keyword>
<proteinExistence type="inferred from homology"/>
<comment type="function">
    <text evidence="1 11">Required for nuclear membrane fusion during karyogamy.</text>
</comment>
<evidence type="ECO:0000256" key="2">
    <source>
        <dbReference type="ARBA" id="ARBA00010473"/>
    </source>
</evidence>
<dbReference type="PANTHER" id="PTHR28012:SF1">
    <property type="entry name" value="NUCLEAR FUSION PROTEIN KAR5"/>
    <property type="match status" value="1"/>
</dbReference>
<keyword evidence="6 11" id="KW-0256">Endoplasmic reticulum</keyword>
<accession>A0AAN7Z175</accession>
<evidence type="ECO:0000256" key="11">
    <source>
        <dbReference type="RuleBase" id="RU368082"/>
    </source>
</evidence>
<feature type="chain" id="PRO_5043023604" description="Nuclear membrane fusion protein Kar5" evidence="12">
    <location>
        <begin position="26"/>
        <end position="525"/>
    </location>
</feature>
<evidence type="ECO:0000256" key="10">
    <source>
        <dbReference type="ARBA" id="ARBA00023242"/>
    </source>
</evidence>
<dbReference type="Pfam" id="PF04163">
    <property type="entry name" value="Tht1"/>
    <property type="match status" value="1"/>
</dbReference>
<evidence type="ECO:0000256" key="6">
    <source>
        <dbReference type="ARBA" id="ARBA00022824"/>
    </source>
</evidence>
<keyword evidence="4" id="KW-0812">Transmembrane</keyword>
<dbReference type="PANTHER" id="PTHR28012">
    <property type="entry name" value="NUCLEAR FUSION PROTEIN KAR5"/>
    <property type="match status" value="1"/>
</dbReference>
<evidence type="ECO:0000256" key="3">
    <source>
        <dbReference type="ARBA" id="ARBA00022459"/>
    </source>
</evidence>
<dbReference type="EMBL" id="JAWHQM010000003">
    <property type="protein sequence ID" value="KAK5626117.1"/>
    <property type="molecule type" value="Genomic_DNA"/>
</dbReference>
<evidence type="ECO:0000256" key="7">
    <source>
        <dbReference type="ARBA" id="ARBA00022989"/>
    </source>
</evidence>
<keyword evidence="7" id="KW-1133">Transmembrane helix</keyword>
<sequence>MGHHISCFACIQALLVSFLIHSNTALTLSWRGGANSQTAKDQVPILDPSYSAPQLVEPNTQRSTSYELALNELKELEFEPLCHRIAARLLVNNCQVLEGKDEATLLTDSGRKIRDFVDSYAASLAICDLERGNFEIPRECAKFQETALTQLQIRNVAHLHVTSGEIDACLSGLGTSDSAWSTWVSYRHKALRFCEAARADNEKAQNIVLFQRLTRIMSKLSDDVDIKIEQRMNDIDMRAQAVGERFESLSPLLLKLQQDLENANLQLSHHLLQGIKKSQEQVNSGITSAVNLDRLLQQLSKGVAARDAETAALHSQSLQLMNQQAASEIQAMTDIMAAAVGTTMALQSQIETSRIQAAEFESRQDNLEQGMQRLIDISDTLASKYDVHTNLLEQAQNATNEILDILEDTAASATAMGDIFLSTYSFKSWWPHIWCPVVCTSCGFLWSASVYDKKYRLACARRNNGFNHLFYSFLLFRTHSEACKISIAIIYWTFPDQCYQLRQFKGGALSRLICFRHHRHVRYWE</sequence>
<comment type="caution">
    <text evidence="13">The sequence shown here is derived from an EMBL/GenBank/DDBJ whole genome shotgun (WGS) entry which is preliminary data.</text>
</comment>
<evidence type="ECO:0000256" key="5">
    <source>
        <dbReference type="ARBA" id="ARBA00022729"/>
    </source>
</evidence>
<keyword evidence="9" id="KW-0325">Glycoprotein</keyword>
<dbReference type="Proteomes" id="UP001305414">
    <property type="component" value="Unassembled WGS sequence"/>
</dbReference>
<dbReference type="InterPro" id="IPR007292">
    <property type="entry name" value="Nuclear_fusion_Kar5"/>
</dbReference>
<name>A0AAN7Z175_9PEZI</name>
<gene>
    <name evidence="13" type="ORF">RRF57_001832</name>
</gene>
<keyword evidence="5 11" id="KW-0732">Signal</keyword>